<comment type="caution">
    <text evidence="14">The sequence shown here is derived from an EMBL/GenBank/DDBJ whole genome shotgun (WGS) entry which is preliminary data.</text>
</comment>
<dbReference type="InterPro" id="IPR027417">
    <property type="entry name" value="P-loop_NTPase"/>
</dbReference>
<dbReference type="SUPFAM" id="SSF57850">
    <property type="entry name" value="RING/U-box"/>
    <property type="match status" value="1"/>
</dbReference>
<protein>
    <submittedName>
        <fullName evidence="14">SNF2 family N-terminal domain-containing protein</fullName>
    </submittedName>
</protein>
<evidence type="ECO:0000256" key="6">
    <source>
        <dbReference type="ARBA" id="ARBA00022806"/>
    </source>
</evidence>
<keyword evidence="3" id="KW-0547">Nucleotide-binding</keyword>
<evidence type="ECO:0000256" key="2">
    <source>
        <dbReference type="ARBA" id="ARBA00022723"/>
    </source>
</evidence>
<dbReference type="PANTHER" id="PTHR45626:SF16">
    <property type="entry name" value="ATP-DEPENDENT HELICASE ULS1"/>
    <property type="match status" value="1"/>
</dbReference>
<dbReference type="InterPro" id="IPR017907">
    <property type="entry name" value="Znf_RING_CS"/>
</dbReference>
<evidence type="ECO:0000256" key="9">
    <source>
        <dbReference type="PROSITE-ProRule" id="PRU00175"/>
    </source>
</evidence>
<reference evidence="14" key="1">
    <citation type="journal article" date="2022" name="New Phytol.">
        <title>Evolutionary transition to the ectomycorrhizal habit in the genomes of a hyperdiverse lineage of mushroom-forming fungi.</title>
        <authorList>
            <person name="Looney B."/>
            <person name="Miyauchi S."/>
            <person name="Morin E."/>
            <person name="Drula E."/>
            <person name="Courty P.E."/>
            <person name="Kohler A."/>
            <person name="Kuo A."/>
            <person name="LaButti K."/>
            <person name="Pangilinan J."/>
            <person name="Lipzen A."/>
            <person name="Riley R."/>
            <person name="Andreopoulos W."/>
            <person name="He G."/>
            <person name="Johnson J."/>
            <person name="Nolan M."/>
            <person name="Tritt A."/>
            <person name="Barry K.W."/>
            <person name="Grigoriev I.V."/>
            <person name="Nagy L.G."/>
            <person name="Hibbett D."/>
            <person name="Henrissat B."/>
            <person name="Matheny P.B."/>
            <person name="Labbe J."/>
            <person name="Martin F.M."/>
        </authorList>
    </citation>
    <scope>NUCLEOTIDE SEQUENCE</scope>
    <source>
        <strain evidence="14">BPL690</strain>
    </source>
</reference>
<dbReference type="SUPFAM" id="SSF52540">
    <property type="entry name" value="P-loop containing nucleoside triphosphate hydrolases"/>
    <property type="match status" value="2"/>
</dbReference>
<feature type="region of interest" description="Disordered" evidence="10">
    <location>
        <begin position="1"/>
        <end position="46"/>
    </location>
</feature>
<evidence type="ECO:0000259" key="13">
    <source>
        <dbReference type="PROSITE" id="PS51194"/>
    </source>
</evidence>
<dbReference type="InterPro" id="IPR001841">
    <property type="entry name" value="Znf_RING"/>
</dbReference>
<comment type="similarity">
    <text evidence="1">Belongs to the SNF2/RAD54 helicase family.</text>
</comment>
<dbReference type="Gene3D" id="3.30.40.10">
    <property type="entry name" value="Zinc/RING finger domain, C3HC4 (zinc finger)"/>
    <property type="match status" value="1"/>
</dbReference>
<name>A0AAD4LY45_9AGAM</name>
<evidence type="ECO:0000313" key="14">
    <source>
        <dbReference type="EMBL" id="KAI0295107.1"/>
    </source>
</evidence>
<feature type="region of interest" description="Disordered" evidence="10">
    <location>
        <begin position="716"/>
        <end position="783"/>
    </location>
</feature>
<dbReference type="Pfam" id="PF00176">
    <property type="entry name" value="SNF2-rel_dom"/>
    <property type="match status" value="1"/>
</dbReference>
<dbReference type="PROSITE" id="PS51192">
    <property type="entry name" value="HELICASE_ATP_BIND_1"/>
    <property type="match status" value="1"/>
</dbReference>
<feature type="domain" description="RING-type" evidence="11">
    <location>
        <begin position="569"/>
        <end position="638"/>
    </location>
</feature>
<dbReference type="Proteomes" id="UP001203297">
    <property type="component" value="Unassembled WGS sequence"/>
</dbReference>
<keyword evidence="15" id="KW-1185">Reference proteome</keyword>
<dbReference type="InterPro" id="IPR013083">
    <property type="entry name" value="Znf_RING/FYVE/PHD"/>
</dbReference>
<proteinExistence type="inferred from homology"/>
<dbReference type="CDD" id="cd18008">
    <property type="entry name" value="DEXDc_SHPRH-like"/>
    <property type="match status" value="1"/>
</dbReference>
<sequence length="1006" mass="112503">MHLFSKQVGGKRKRGEEHPGAVGTPLNKRQTHQTPRAEFNKLPDGLLASTQSPGAFRCSNWTSCLYSNTLTLLDAAITDSTLTLEEPATPESRSFIRAALGHAPSDNSLDVELKVRYDTGSPLTRLDIGGDDQEQRSVNLPKQLPVPLTLASSLAEFVSKSIDNLGQDMHVQDGLKYLGLTNAKDILPGMEVRLIPHQIIGVSWMLMQEKETSYKGGIMADEMGLGKTIQMIATMAMNMPGPNETNRTTLIVVPAALLYQWREELESKSNGIFSVHIHHGKTKLKSLSAMREKDILITTYQTLVLDFVIKDPHVDTDQETEWLITHGGLLARMKWYRVVLDEAQFIRNRATRASKVVAQLRAKYRWMLTGTPVTNTLADLYGLIRFGHFRPWNDWQSFHKHIAKVQTSDALLAGARAQGILKPVLLRRTKDSKLEGKPLLTLPPKKIELEMLQFSPDERQIYDDFEQRAKIRVNRFIREGTIIQNHSAVLVMILRLRQLCCHPNLILSQAEEFDDPTLLVSGASEKEIARARRVMGSEWVAQLKRRALARARAIELDFTNGKLEEDTTCPVCHEIYQNNGMILKCGHEVCADCLEDISQSAIVHDGIFGYGDERQNNHAEKVFEEAVSKGYRPCPVCKKMNDISPNAIFLSSAFGPSHEELRAFACSEKERSRPSWERKPSLSPLKPKLWSKPALPPPEIIELSSDEELPDFSQILAGSGKRGAPSPRCLHLSDTSDEEGSQVKTEYCKEPSPREKRKHPATSKDSKKPSQHTVATWRRSDDDMEPSAKMLALIEQLGIAEDAGDKTIVYSQWTSMLDLLETLLERYGIQNLRYDGKLRSEAREAVLIAFRKSGGPRVILISTRCGGVGLNLTSANRVVNMDLSWNYAAESQAYDRVHRLGQEKDVFVKRLVVGNTIEERMLQLQDVKTGLANAALGEGGGVKLQKLSVREIKAVRTLCSAFLSQCPAWFLTCFGQLFGMLPSQKAEVPQQSDSDDEEEPLIAAMG</sequence>
<keyword evidence="5" id="KW-0378">Hydrolase</keyword>
<dbReference type="EMBL" id="WTXG01000062">
    <property type="protein sequence ID" value="KAI0295107.1"/>
    <property type="molecule type" value="Genomic_DNA"/>
</dbReference>
<dbReference type="Pfam" id="PF00271">
    <property type="entry name" value="Helicase_C"/>
    <property type="match status" value="1"/>
</dbReference>
<evidence type="ECO:0000256" key="1">
    <source>
        <dbReference type="ARBA" id="ARBA00007025"/>
    </source>
</evidence>
<dbReference type="PROSITE" id="PS00518">
    <property type="entry name" value="ZF_RING_1"/>
    <property type="match status" value="1"/>
</dbReference>
<dbReference type="GO" id="GO:0016787">
    <property type="term" value="F:hydrolase activity"/>
    <property type="evidence" value="ECO:0007669"/>
    <property type="project" value="UniProtKB-KW"/>
</dbReference>
<dbReference type="GO" id="GO:0000724">
    <property type="term" value="P:double-strand break repair via homologous recombination"/>
    <property type="evidence" value="ECO:0007669"/>
    <property type="project" value="TreeGrafter"/>
</dbReference>
<feature type="domain" description="Helicase C-terminal" evidence="13">
    <location>
        <begin position="793"/>
        <end position="948"/>
    </location>
</feature>
<dbReference type="AlphaFoldDB" id="A0AAD4LY45"/>
<evidence type="ECO:0000256" key="8">
    <source>
        <dbReference type="ARBA" id="ARBA00022840"/>
    </source>
</evidence>
<gene>
    <name evidence="14" type="ORF">B0F90DRAFT_1638407</name>
</gene>
<dbReference type="GO" id="GO:0005524">
    <property type="term" value="F:ATP binding"/>
    <property type="evidence" value="ECO:0007669"/>
    <property type="project" value="UniProtKB-KW"/>
</dbReference>
<evidence type="ECO:0000256" key="10">
    <source>
        <dbReference type="SAM" id="MobiDB-lite"/>
    </source>
</evidence>
<dbReference type="InterPro" id="IPR001650">
    <property type="entry name" value="Helicase_C-like"/>
</dbReference>
<evidence type="ECO:0000259" key="11">
    <source>
        <dbReference type="PROSITE" id="PS50089"/>
    </source>
</evidence>
<feature type="region of interest" description="Disordered" evidence="10">
    <location>
        <begin position="986"/>
        <end position="1006"/>
    </location>
</feature>
<dbReference type="CDD" id="cd18793">
    <property type="entry name" value="SF2_C_SNF"/>
    <property type="match status" value="1"/>
</dbReference>
<keyword evidence="6" id="KW-0347">Helicase</keyword>
<evidence type="ECO:0000256" key="3">
    <source>
        <dbReference type="ARBA" id="ARBA00022741"/>
    </source>
</evidence>
<dbReference type="InterPro" id="IPR050628">
    <property type="entry name" value="SNF2_RAD54_helicase_TF"/>
</dbReference>
<dbReference type="Gene3D" id="3.40.50.300">
    <property type="entry name" value="P-loop containing nucleotide triphosphate hydrolases"/>
    <property type="match status" value="2"/>
</dbReference>
<dbReference type="PROSITE" id="PS50089">
    <property type="entry name" value="ZF_RING_2"/>
    <property type="match status" value="1"/>
</dbReference>
<keyword evidence="2" id="KW-0479">Metal-binding</keyword>
<evidence type="ECO:0000313" key="15">
    <source>
        <dbReference type="Proteomes" id="UP001203297"/>
    </source>
</evidence>
<evidence type="ECO:0000259" key="12">
    <source>
        <dbReference type="PROSITE" id="PS51192"/>
    </source>
</evidence>
<accession>A0AAD4LY45</accession>
<dbReference type="PROSITE" id="PS51194">
    <property type="entry name" value="HELICASE_CTER"/>
    <property type="match status" value="1"/>
</dbReference>
<organism evidence="14 15">
    <name type="scientific">Multifurca ochricompacta</name>
    <dbReference type="NCBI Taxonomy" id="376703"/>
    <lineage>
        <taxon>Eukaryota</taxon>
        <taxon>Fungi</taxon>
        <taxon>Dikarya</taxon>
        <taxon>Basidiomycota</taxon>
        <taxon>Agaricomycotina</taxon>
        <taxon>Agaricomycetes</taxon>
        <taxon>Russulales</taxon>
        <taxon>Russulaceae</taxon>
        <taxon>Multifurca</taxon>
    </lineage>
</organism>
<evidence type="ECO:0000256" key="4">
    <source>
        <dbReference type="ARBA" id="ARBA00022771"/>
    </source>
</evidence>
<dbReference type="SMART" id="SM00487">
    <property type="entry name" value="DEXDc"/>
    <property type="match status" value="1"/>
</dbReference>
<dbReference type="Pfam" id="PF00097">
    <property type="entry name" value="zf-C3HC4"/>
    <property type="match status" value="1"/>
</dbReference>
<dbReference type="Gene3D" id="3.40.50.10810">
    <property type="entry name" value="Tandem AAA-ATPase domain"/>
    <property type="match status" value="1"/>
</dbReference>
<dbReference type="InterPro" id="IPR000330">
    <property type="entry name" value="SNF2_N"/>
</dbReference>
<dbReference type="PANTHER" id="PTHR45626">
    <property type="entry name" value="TRANSCRIPTION TERMINATION FACTOR 2-RELATED"/>
    <property type="match status" value="1"/>
</dbReference>
<dbReference type="InterPro" id="IPR014001">
    <property type="entry name" value="Helicase_ATP-bd"/>
</dbReference>
<dbReference type="GO" id="GO:0008270">
    <property type="term" value="F:zinc ion binding"/>
    <property type="evidence" value="ECO:0007669"/>
    <property type="project" value="UniProtKB-KW"/>
</dbReference>
<dbReference type="GO" id="GO:0008094">
    <property type="term" value="F:ATP-dependent activity, acting on DNA"/>
    <property type="evidence" value="ECO:0007669"/>
    <property type="project" value="TreeGrafter"/>
</dbReference>
<dbReference type="SMART" id="SM00490">
    <property type="entry name" value="HELICc"/>
    <property type="match status" value="1"/>
</dbReference>
<evidence type="ECO:0000256" key="5">
    <source>
        <dbReference type="ARBA" id="ARBA00022801"/>
    </source>
</evidence>
<dbReference type="InterPro" id="IPR038718">
    <property type="entry name" value="SNF2-like_sf"/>
</dbReference>
<dbReference type="InterPro" id="IPR049730">
    <property type="entry name" value="SNF2/RAD54-like_C"/>
</dbReference>
<keyword evidence="4 9" id="KW-0863">Zinc-finger</keyword>
<dbReference type="InterPro" id="IPR018957">
    <property type="entry name" value="Znf_C3HC4_RING-type"/>
</dbReference>
<keyword evidence="7" id="KW-0862">Zinc</keyword>
<dbReference type="SMART" id="SM00184">
    <property type="entry name" value="RING"/>
    <property type="match status" value="1"/>
</dbReference>
<evidence type="ECO:0000256" key="7">
    <source>
        <dbReference type="ARBA" id="ARBA00022833"/>
    </source>
</evidence>
<dbReference type="GO" id="GO:0004386">
    <property type="term" value="F:helicase activity"/>
    <property type="evidence" value="ECO:0007669"/>
    <property type="project" value="UniProtKB-KW"/>
</dbReference>
<keyword evidence="8" id="KW-0067">ATP-binding</keyword>
<feature type="domain" description="Helicase ATP-binding" evidence="12">
    <location>
        <begin position="208"/>
        <end position="390"/>
    </location>
</feature>
<dbReference type="GO" id="GO:0005737">
    <property type="term" value="C:cytoplasm"/>
    <property type="evidence" value="ECO:0007669"/>
    <property type="project" value="TreeGrafter"/>
</dbReference>
<dbReference type="GO" id="GO:0005634">
    <property type="term" value="C:nucleus"/>
    <property type="evidence" value="ECO:0007669"/>
    <property type="project" value="TreeGrafter"/>
</dbReference>